<evidence type="ECO:0000259" key="15">
    <source>
        <dbReference type="Pfam" id="PF01507"/>
    </source>
</evidence>
<reference evidence="16" key="2">
    <citation type="journal article" date="2022" name="Sci. Total Environ.">
        <title>Prevalence, transmission, and molecular epidemiology of tet(X)-positive bacteria among humans, animals, and environmental niches in China: An epidemiological, and genomic-based study.</title>
        <authorList>
            <person name="Dong N."/>
            <person name="Zeng Y."/>
            <person name="Cai C."/>
            <person name="Sun C."/>
            <person name="Lu J."/>
            <person name="Liu C."/>
            <person name="Zhou H."/>
            <person name="Sun Q."/>
            <person name="Shu L."/>
            <person name="Wang H."/>
            <person name="Wang Y."/>
            <person name="Wang S."/>
            <person name="Wu C."/>
            <person name="Chan E.W."/>
            <person name="Chen G."/>
            <person name="Shen Z."/>
            <person name="Chen S."/>
            <person name="Zhang R."/>
        </authorList>
    </citation>
    <scope>NUCLEOTIDE SEQUENCE</scope>
    <source>
        <strain evidence="16">DF46-2-2</strain>
    </source>
</reference>
<dbReference type="Proteomes" id="UP001173465">
    <property type="component" value="Unassembled WGS sequence"/>
</dbReference>
<dbReference type="PANTHER" id="PTHR46482">
    <property type="entry name" value="5'-ADENYLYLSULFATE REDUCTASE 3, CHLOROPLASTIC"/>
    <property type="match status" value="1"/>
</dbReference>
<evidence type="ECO:0000256" key="1">
    <source>
        <dbReference type="ARBA" id="ARBA00009732"/>
    </source>
</evidence>
<evidence type="ECO:0000256" key="5">
    <source>
        <dbReference type="ARBA" id="ARBA00023004"/>
    </source>
</evidence>
<evidence type="ECO:0000256" key="11">
    <source>
        <dbReference type="ARBA" id="ARBA00030894"/>
    </source>
</evidence>
<comment type="pathway">
    <text evidence="8 14">Sulfur metabolism; hydrogen sulfide biosynthesis; sulfite from sulfate.</text>
</comment>
<dbReference type="GO" id="GO:0019344">
    <property type="term" value="P:cysteine biosynthetic process"/>
    <property type="evidence" value="ECO:0007669"/>
    <property type="project" value="InterPro"/>
</dbReference>
<comment type="function">
    <text evidence="7 14">Catalyzes the formation of sulfite from adenosine 5'-phosphosulfate (APS) using thioredoxin as an electron donor.</text>
</comment>
<keyword evidence="5 14" id="KW-0408">Iron</keyword>
<comment type="catalytic activity">
    <reaction evidence="13 14">
        <text>[thioredoxin]-disulfide + sulfite + AMP + 2 H(+) = adenosine 5'-phosphosulfate + [thioredoxin]-dithiol</text>
        <dbReference type="Rhea" id="RHEA:21976"/>
        <dbReference type="Rhea" id="RHEA-COMP:10698"/>
        <dbReference type="Rhea" id="RHEA-COMP:10700"/>
        <dbReference type="ChEBI" id="CHEBI:15378"/>
        <dbReference type="ChEBI" id="CHEBI:17359"/>
        <dbReference type="ChEBI" id="CHEBI:29950"/>
        <dbReference type="ChEBI" id="CHEBI:50058"/>
        <dbReference type="ChEBI" id="CHEBI:58243"/>
        <dbReference type="ChEBI" id="CHEBI:456215"/>
        <dbReference type="EC" id="1.8.4.10"/>
    </reaction>
</comment>
<dbReference type="InterPro" id="IPR004511">
    <property type="entry name" value="PAPS/APS_Rdtase"/>
</dbReference>
<evidence type="ECO:0000256" key="13">
    <source>
        <dbReference type="ARBA" id="ARBA00048441"/>
    </source>
</evidence>
<dbReference type="GO" id="GO:0070814">
    <property type="term" value="P:hydrogen sulfide biosynthetic process"/>
    <property type="evidence" value="ECO:0007669"/>
    <property type="project" value="UniProtKB-UniRule"/>
</dbReference>
<proteinExistence type="inferred from homology"/>
<evidence type="ECO:0000256" key="4">
    <source>
        <dbReference type="ARBA" id="ARBA00023002"/>
    </source>
</evidence>
<dbReference type="SUPFAM" id="SSF52402">
    <property type="entry name" value="Adenine nucleotide alpha hydrolases-like"/>
    <property type="match status" value="1"/>
</dbReference>
<feature type="binding site" evidence="14">
    <location>
        <position position="124"/>
    </location>
    <ligand>
        <name>[4Fe-4S] cluster</name>
        <dbReference type="ChEBI" id="CHEBI:49883"/>
    </ligand>
</feature>
<gene>
    <name evidence="14" type="primary">cysH</name>
    <name evidence="16" type="ORF">HX099_08935</name>
</gene>
<dbReference type="GO" id="GO:0046872">
    <property type="term" value="F:metal ion binding"/>
    <property type="evidence" value="ECO:0007669"/>
    <property type="project" value="UniProtKB-KW"/>
</dbReference>
<evidence type="ECO:0000256" key="7">
    <source>
        <dbReference type="ARBA" id="ARBA00024298"/>
    </source>
</evidence>
<evidence type="ECO:0000256" key="12">
    <source>
        <dbReference type="ARBA" id="ARBA00032041"/>
    </source>
</evidence>
<accession>A0AAW7DRJ9</accession>
<feature type="active site" description="Nucleophile; cysteine thiosulfonate intermediate" evidence="14">
    <location>
        <position position="235"/>
    </location>
</feature>
<dbReference type="HAMAP" id="MF_00063">
    <property type="entry name" value="CysH"/>
    <property type="match status" value="1"/>
</dbReference>
<dbReference type="PANTHER" id="PTHR46482:SF9">
    <property type="entry name" value="5'-ADENYLYLSULFATE REDUCTASE 1, CHLOROPLASTIC"/>
    <property type="match status" value="1"/>
</dbReference>
<dbReference type="GO" id="GO:0051539">
    <property type="term" value="F:4 iron, 4 sulfur cluster binding"/>
    <property type="evidence" value="ECO:0007669"/>
    <property type="project" value="UniProtKB-UniRule"/>
</dbReference>
<dbReference type="GO" id="GO:0019379">
    <property type="term" value="P:sulfate assimilation, phosphoadenylyl sulfate reduction by phosphoadenylyl-sulfate reductase (thioredoxin)"/>
    <property type="evidence" value="ECO:0007669"/>
    <property type="project" value="UniProtKB-UniRule"/>
</dbReference>
<keyword evidence="3 14" id="KW-0479">Metal-binding</keyword>
<dbReference type="InterPro" id="IPR011798">
    <property type="entry name" value="APS_reductase"/>
</dbReference>
<evidence type="ECO:0000256" key="3">
    <source>
        <dbReference type="ARBA" id="ARBA00022723"/>
    </source>
</evidence>
<evidence type="ECO:0000256" key="8">
    <source>
        <dbReference type="ARBA" id="ARBA00024327"/>
    </source>
</evidence>
<dbReference type="GO" id="GO:0005737">
    <property type="term" value="C:cytoplasm"/>
    <property type="evidence" value="ECO:0007669"/>
    <property type="project" value="UniProtKB-SubCell"/>
</dbReference>
<evidence type="ECO:0000256" key="2">
    <source>
        <dbReference type="ARBA" id="ARBA00022490"/>
    </source>
</evidence>
<evidence type="ECO:0000256" key="9">
    <source>
        <dbReference type="ARBA" id="ARBA00024386"/>
    </source>
</evidence>
<dbReference type="NCBIfam" id="TIGR02055">
    <property type="entry name" value="APS_reductase"/>
    <property type="match status" value="1"/>
</dbReference>
<feature type="binding site" evidence="14">
    <location>
        <position position="210"/>
    </location>
    <ligand>
        <name>[4Fe-4S] cluster</name>
        <dbReference type="ChEBI" id="CHEBI:49883"/>
    </ligand>
</feature>
<keyword evidence="2 14" id="KW-0963">Cytoplasm</keyword>
<dbReference type="InterPro" id="IPR014729">
    <property type="entry name" value="Rossmann-like_a/b/a_fold"/>
</dbReference>
<sequence length="247" mass="28069">MTQIIPTQSTDSYPARWAKLLDDLHQIAQHSPTTAFANSLGAEDMVLQHALSVLKQAHPELSITSFVIDTGRLHSATLQLIDTIEQRYGTSLTVLHPDPEQVEAHVKSHGAFAFYESLALRKACCTIRKVAPLQAFLPQFSAWITGQRKDQAVTRAHLDFQEQDEVFGLIKFNPLRDWSFADIWTAIRHQQIPYNPLHDQGYPSIGCEPCTRAIKPDEDLRAGRWWWEQRDTVECGLHATNLEHSQH</sequence>
<evidence type="ECO:0000256" key="6">
    <source>
        <dbReference type="ARBA" id="ARBA00023014"/>
    </source>
</evidence>
<dbReference type="InterPro" id="IPR002500">
    <property type="entry name" value="PAPS_reduct_dom"/>
</dbReference>
<comment type="cofactor">
    <cofactor evidence="14">
        <name>[4Fe-4S] cluster</name>
        <dbReference type="ChEBI" id="CHEBI:49883"/>
    </cofactor>
    <text evidence="14">Binds 1 [4Fe-4S] cluster per subunit.</text>
</comment>
<protein>
    <recommendedName>
        <fullName evidence="10 14">Adenosine 5'-phosphosulfate reductase</fullName>
        <shortName evidence="14">APS reductase</shortName>
        <ecNumber evidence="9 14">1.8.4.10</ecNumber>
    </recommendedName>
    <alternativeName>
        <fullName evidence="12 14">5'-adenylylsulfate reductase</fullName>
    </alternativeName>
    <alternativeName>
        <fullName evidence="11 14">Thioredoxin-dependent 5'-adenylylsulfate reductase</fullName>
    </alternativeName>
</protein>
<keyword evidence="4 14" id="KW-0560">Oxidoreductase</keyword>
<dbReference type="NCBIfam" id="NF002537">
    <property type="entry name" value="PRK02090.1"/>
    <property type="match status" value="1"/>
</dbReference>
<comment type="subcellular location">
    <subcellularLocation>
        <location evidence="14">Cytoplasm</location>
    </subcellularLocation>
</comment>
<feature type="binding site" evidence="14">
    <location>
        <position position="125"/>
    </location>
    <ligand>
        <name>[4Fe-4S] cluster</name>
        <dbReference type="ChEBI" id="CHEBI:49883"/>
    </ligand>
</feature>
<dbReference type="AlphaFoldDB" id="A0AAW7DRJ9"/>
<keyword evidence="6 14" id="KW-0411">Iron-sulfur</keyword>
<dbReference type="EC" id="1.8.4.10" evidence="9 14"/>
<organism evidence="16 17">
    <name type="scientific">Thiopseudomonas alkaliphila</name>
    <dbReference type="NCBI Taxonomy" id="1697053"/>
    <lineage>
        <taxon>Bacteria</taxon>
        <taxon>Pseudomonadati</taxon>
        <taxon>Pseudomonadota</taxon>
        <taxon>Gammaproteobacteria</taxon>
        <taxon>Pseudomonadales</taxon>
        <taxon>Pseudomonadaceae</taxon>
        <taxon>Thiopseudomonas</taxon>
    </lineage>
</organism>
<dbReference type="Gene3D" id="3.40.50.620">
    <property type="entry name" value="HUPs"/>
    <property type="match status" value="1"/>
</dbReference>
<name>A0AAW7DRJ9_9GAMM</name>
<dbReference type="GO" id="GO:0043866">
    <property type="term" value="F:adenylyl-sulfate reductase (thioredoxin) activity"/>
    <property type="evidence" value="ECO:0007669"/>
    <property type="project" value="UniProtKB-EC"/>
</dbReference>
<evidence type="ECO:0000313" key="16">
    <source>
        <dbReference type="EMBL" id="MDM1696780.1"/>
    </source>
</evidence>
<dbReference type="EMBL" id="JACANB010000005">
    <property type="protein sequence ID" value="MDM1696780.1"/>
    <property type="molecule type" value="Genomic_DNA"/>
</dbReference>
<evidence type="ECO:0000313" key="17">
    <source>
        <dbReference type="Proteomes" id="UP001173465"/>
    </source>
</evidence>
<dbReference type="GO" id="GO:0004604">
    <property type="term" value="F:phosphoadenylyl-sulfate reductase (thioredoxin) activity"/>
    <property type="evidence" value="ECO:0007669"/>
    <property type="project" value="UniProtKB-UniRule"/>
</dbReference>
<feature type="binding site" evidence="14">
    <location>
        <position position="207"/>
    </location>
    <ligand>
        <name>[4Fe-4S] cluster</name>
        <dbReference type="ChEBI" id="CHEBI:49883"/>
    </ligand>
</feature>
<comment type="caution">
    <text evidence="16">The sequence shown here is derived from an EMBL/GenBank/DDBJ whole genome shotgun (WGS) entry which is preliminary data.</text>
</comment>
<comment type="similarity">
    <text evidence="1 14">Belongs to the PAPS reductase family. CysH subfamily.</text>
</comment>
<dbReference type="Pfam" id="PF01507">
    <property type="entry name" value="PAPS_reduct"/>
    <property type="match status" value="1"/>
</dbReference>
<evidence type="ECO:0000256" key="14">
    <source>
        <dbReference type="HAMAP-Rule" id="MF_00063"/>
    </source>
</evidence>
<reference evidence="16" key="1">
    <citation type="submission" date="2020-06" db="EMBL/GenBank/DDBJ databases">
        <authorList>
            <person name="Dong N."/>
        </authorList>
    </citation>
    <scope>NUCLEOTIDE SEQUENCE</scope>
    <source>
        <strain evidence="16">DF46-2-2</strain>
    </source>
</reference>
<dbReference type="PIRSF" id="PIRSF000857">
    <property type="entry name" value="PAPS_reductase"/>
    <property type="match status" value="1"/>
</dbReference>
<evidence type="ECO:0000256" key="10">
    <source>
        <dbReference type="ARBA" id="ARBA00029514"/>
    </source>
</evidence>
<feature type="domain" description="Phosphoadenosine phosphosulphate reductase" evidence="15">
    <location>
        <begin position="35"/>
        <end position="213"/>
    </location>
</feature>
<dbReference type="CDD" id="cd23945">
    <property type="entry name" value="PAPS_reductase"/>
    <property type="match status" value="1"/>
</dbReference>